<dbReference type="Proteomes" id="UP001239213">
    <property type="component" value="Unassembled WGS sequence"/>
</dbReference>
<reference evidence="2" key="1">
    <citation type="submission" date="2016-11" db="EMBL/GenBank/DDBJ databases">
        <title>The genome sequence of Colletotrichum cuscutae.</title>
        <authorList>
            <person name="Baroncelli R."/>
        </authorList>
    </citation>
    <scope>NUCLEOTIDE SEQUENCE</scope>
    <source>
        <strain evidence="2">IMI 304802</strain>
    </source>
</reference>
<dbReference type="EMBL" id="MPDP01000255">
    <property type="protein sequence ID" value="KAK1467982.1"/>
    <property type="molecule type" value="Genomic_DNA"/>
</dbReference>
<evidence type="ECO:0000313" key="2">
    <source>
        <dbReference type="EMBL" id="KAK1467982.1"/>
    </source>
</evidence>
<evidence type="ECO:0000256" key="1">
    <source>
        <dbReference type="SAM" id="MobiDB-lite"/>
    </source>
</evidence>
<accession>A0AAI9Y0Q1</accession>
<dbReference type="AlphaFoldDB" id="A0AAI9Y0Q1"/>
<feature type="region of interest" description="Disordered" evidence="1">
    <location>
        <begin position="1"/>
        <end position="56"/>
    </location>
</feature>
<gene>
    <name evidence="2" type="ORF">CCUS01_06940</name>
</gene>
<organism evidence="2 3">
    <name type="scientific">Colletotrichum cuscutae</name>
    <dbReference type="NCBI Taxonomy" id="1209917"/>
    <lineage>
        <taxon>Eukaryota</taxon>
        <taxon>Fungi</taxon>
        <taxon>Dikarya</taxon>
        <taxon>Ascomycota</taxon>
        <taxon>Pezizomycotina</taxon>
        <taxon>Sordariomycetes</taxon>
        <taxon>Hypocreomycetidae</taxon>
        <taxon>Glomerellales</taxon>
        <taxon>Glomerellaceae</taxon>
        <taxon>Colletotrichum</taxon>
        <taxon>Colletotrichum acutatum species complex</taxon>
    </lineage>
</organism>
<protein>
    <submittedName>
        <fullName evidence="2">Uncharacterized protein</fullName>
    </submittedName>
</protein>
<feature type="compositionally biased region" description="Basic and acidic residues" evidence="1">
    <location>
        <begin position="31"/>
        <end position="56"/>
    </location>
</feature>
<name>A0AAI9Y0Q1_9PEZI</name>
<keyword evidence="3" id="KW-1185">Reference proteome</keyword>
<comment type="caution">
    <text evidence="2">The sequence shown here is derived from an EMBL/GenBank/DDBJ whole genome shotgun (WGS) entry which is preliminary data.</text>
</comment>
<proteinExistence type="predicted"/>
<evidence type="ECO:0000313" key="3">
    <source>
        <dbReference type="Proteomes" id="UP001239213"/>
    </source>
</evidence>
<sequence>MAKSKTGNADRKRWDNYGPMRPKKISTPNELSDRDRDRWERHKQSNRDRKTETRRT</sequence>